<dbReference type="PANTHER" id="PTHR21131">
    <property type="entry name" value="SERINE-TYPE ENDOPEPTIDASE INHIBITOR"/>
    <property type="match status" value="1"/>
</dbReference>
<keyword evidence="1" id="KW-0732">Signal</keyword>
<gene>
    <name evidence="3" type="ORF">DPMN_013185</name>
</gene>
<evidence type="ECO:0000313" key="4">
    <source>
        <dbReference type="Proteomes" id="UP000828390"/>
    </source>
</evidence>
<evidence type="ECO:0000256" key="1">
    <source>
        <dbReference type="SAM" id="SignalP"/>
    </source>
</evidence>
<dbReference type="PROSITE" id="PS51465">
    <property type="entry name" value="KAZAL_2"/>
    <property type="match status" value="2"/>
</dbReference>
<reference evidence="3" key="2">
    <citation type="submission" date="2020-11" db="EMBL/GenBank/DDBJ databases">
        <authorList>
            <person name="McCartney M.A."/>
            <person name="Auch B."/>
            <person name="Kono T."/>
            <person name="Mallez S."/>
            <person name="Becker A."/>
            <person name="Gohl D.M."/>
            <person name="Silverstein K.A.T."/>
            <person name="Koren S."/>
            <person name="Bechman K.B."/>
            <person name="Herman A."/>
            <person name="Abrahante J.E."/>
            <person name="Garbe J."/>
        </authorList>
    </citation>
    <scope>NUCLEOTIDE SEQUENCE</scope>
    <source>
        <strain evidence="3">Duluth1</strain>
        <tissue evidence="3">Whole animal</tissue>
    </source>
</reference>
<sequence length="99" mass="10876">MDTKLFFIAAVCLMAIGADACICTMEYRPVCGVDDKTYSNLCQLNCESVQKKHDGACRPKTDCPCPRHLDYVCGNDGLTYANDCLMRCNGATEAYKGQC</sequence>
<dbReference type="InterPro" id="IPR053265">
    <property type="entry name" value="Serpin"/>
</dbReference>
<dbReference type="InterPro" id="IPR036058">
    <property type="entry name" value="Kazal_dom_sf"/>
</dbReference>
<dbReference type="AlphaFoldDB" id="A0A9D4N7F9"/>
<evidence type="ECO:0000313" key="3">
    <source>
        <dbReference type="EMBL" id="KAH3889135.1"/>
    </source>
</evidence>
<dbReference type="SUPFAM" id="SSF100895">
    <property type="entry name" value="Kazal-type serine protease inhibitors"/>
    <property type="match status" value="2"/>
</dbReference>
<keyword evidence="4" id="KW-1185">Reference proteome</keyword>
<evidence type="ECO:0000259" key="2">
    <source>
        <dbReference type="PROSITE" id="PS51465"/>
    </source>
</evidence>
<dbReference type="InterPro" id="IPR002350">
    <property type="entry name" value="Kazal_dom"/>
</dbReference>
<accession>A0A9D4N7F9</accession>
<feature type="chain" id="PRO_5039041691" description="Kazal-like domain-containing protein" evidence="1">
    <location>
        <begin position="21"/>
        <end position="99"/>
    </location>
</feature>
<feature type="signal peptide" evidence="1">
    <location>
        <begin position="1"/>
        <end position="20"/>
    </location>
</feature>
<comment type="caution">
    <text evidence="3">The sequence shown here is derived from an EMBL/GenBank/DDBJ whole genome shotgun (WGS) entry which is preliminary data.</text>
</comment>
<dbReference type="Proteomes" id="UP000828390">
    <property type="component" value="Unassembled WGS sequence"/>
</dbReference>
<dbReference type="OrthoDB" id="126772at2759"/>
<reference evidence="3" key="1">
    <citation type="journal article" date="2019" name="bioRxiv">
        <title>The Genome of the Zebra Mussel, Dreissena polymorpha: A Resource for Invasive Species Research.</title>
        <authorList>
            <person name="McCartney M.A."/>
            <person name="Auch B."/>
            <person name="Kono T."/>
            <person name="Mallez S."/>
            <person name="Zhang Y."/>
            <person name="Obille A."/>
            <person name="Becker A."/>
            <person name="Abrahante J.E."/>
            <person name="Garbe J."/>
            <person name="Badalamenti J.P."/>
            <person name="Herman A."/>
            <person name="Mangelson H."/>
            <person name="Liachko I."/>
            <person name="Sullivan S."/>
            <person name="Sone E.D."/>
            <person name="Koren S."/>
            <person name="Silverstein K.A.T."/>
            <person name="Beckman K.B."/>
            <person name="Gohl D.M."/>
        </authorList>
    </citation>
    <scope>NUCLEOTIDE SEQUENCE</scope>
    <source>
        <strain evidence="3">Duluth1</strain>
        <tissue evidence="3">Whole animal</tissue>
    </source>
</reference>
<dbReference type="SMART" id="SM00280">
    <property type="entry name" value="KAZAL"/>
    <property type="match status" value="2"/>
</dbReference>
<proteinExistence type="predicted"/>
<feature type="domain" description="Kazal-like" evidence="2">
    <location>
        <begin position="6"/>
        <end position="59"/>
    </location>
</feature>
<dbReference type="PANTHER" id="PTHR21131:SF0">
    <property type="entry name" value="GEO10195P1-RELATED"/>
    <property type="match status" value="1"/>
</dbReference>
<dbReference type="Pfam" id="PF00050">
    <property type="entry name" value="Kazal_1"/>
    <property type="match status" value="2"/>
</dbReference>
<dbReference type="CDD" id="cd00104">
    <property type="entry name" value="KAZAL_FS"/>
    <property type="match status" value="2"/>
</dbReference>
<protein>
    <recommendedName>
        <fullName evidence="2">Kazal-like domain-containing protein</fullName>
    </recommendedName>
</protein>
<name>A0A9D4N7F9_DREPO</name>
<feature type="domain" description="Kazal-like" evidence="2">
    <location>
        <begin position="60"/>
        <end position="99"/>
    </location>
</feature>
<dbReference type="PROSITE" id="PS00282">
    <property type="entry name" value="KAZAL_1"/>
    <property type="match status" value="2"/>
</dbReference>
<dbReference type="Gene3D" id="3.30.60.30">
    <property type="match status" value="2"/>
</dbReference>
<dbReference type="EMBL" id="JAIWYP010000001">
    <property type="protein sequence ID" value="KAH3889135.1"/>
    <property type="molecule type" value="Genomic_DNA"/>
</dbReference>
<organism evidence="3 4">
    <name type="scientific">Dreissena polymorpha</name>
    <name type="common">Zebra mussel</name>
    <name type="synonym">Mytilus polymorpha</name>
    <dbReference type="NCBI Taxonomy" id="45954"/>
    <lineage>
        <taxon>Eukaryota</taxon>
        <taxon>Metazoa</taxon>
        <taxon>Spiralia</taxon>
        <taxon>Lophotrochozoa</taxon>
        <taxon>Mollusca</taxon>
        <taxon>Bivalvia</taxon>
        <taxon>Autobranchia</taxon>
        <taxon>Heteroconchia</taxon>
        <taxon>Euheterodonta</taxon>
        <taxon>Imparidentia</taxon>
        <taxon>Neoheterodontei</taxon>
        <taxon>Myida</taxon>
        <taxon>Dreissenoidea</taxon>
        <taxon>Dreissenidae</taxon>
        <taxon>Dreissena</taxon>
    </lineage>
</organism>